<dbReference type="EMBL" id="LKCM01000504">
    <property type="protein sequence ID" value="KPQ40896.1"/>
    <property type="molecule type" value="Genomic_DNA"/>
</dbReference>
<dbReference type="InterPro" id="IPR003661">
    <property type="entry name" value="HisK_dim/P_dom"/>
</dbReference>
<dbReference type="InterPro" id="IPR000700">
    <property type="entry name" value="PAS-assoc_C"/>
</dbReference>
<evidence type="ECO:0000256" key="1">
    <source>
        <dbReference type="ARBA" id="ARBA00000085"/>
    </source>
</evidence>
<reference evidence="8 9" key="1">
    <citation type="submission" date="2015-09" db="EMBL/GenBank/DDBJ databases">
        <title>A metagenomics-based metabolic model of nitrate-dependent anaerobic oxidation of methane by Methanoperedens-like archaea.</title>
        <authorList>
            <person name="Arshad A."/>
            <person name="Speth D.R."/>
            <person name="De Graaf R.M."/>
            <person name="Op Den Camp H.J."/>
            <person name="Jetten M.S."/>
            <person name="Welte C.U."/>
        </authorList>
    </citation>
    <scope>NUCLEOTIDE SEQUENCE [LARGE SCALE GENOMIC DNA]</scope>
</reference>
<keyword evidence="4 8" id="KW-0418">Kinase</keyword>
<gene>
    <name evidence="8" type="ORF">MPEBLZ_04558</name>
</gene>
<dbReference type="InterPro" id="IPR050736">
    <property type="entry name" value="Sensor_HK_Regulatory"/>
</dbReference>
<dbReference type="SUPFAM" id="SSF55874">
    <property type="entry name" value="ATPase domain of HSP90 chaperone/DNA topoisomerase II/histidine kinase"/>
    <property type="match status" value="1"/>
</dbReference>
<evidence type="ECO:0000256" key="3">
    <source>
        <dbReference type="ARBA" id="ARBA00022679"/>
    </source>
</evidence>
<dbReference type="PANTHER" id="PTHR43711:SF1">
    <property type="entry name" value="HISTIDINE KINASE 1"/>
    <property type="match status" value="1"/>
</dbReference>
<name>A0A0P8CER2_9EURY</name>
<dbReference type="Proteomes" id="UP000050360">
    <property type="component" value="Unassembled WGS sequence"/>
</dbReference>
<dbReference type="CDD" id="cd00130">
    <property type="entry name" value="PAS"/>
    <property type="match status" value="1"/>
</dbReference>
<dbReference type="Gene3D" id="3.30.450.20">
    <property type="entry name" value="PAS domain"/>
    <property type="match status" value="1"/>
</dbReference>
<dbReference type="PROSITE" id="PS50113">
    <property type="entry name" value="PAC"/>
    <property type="match status" value="1"/>
</dbReference>
<dbReference type="SUPFAM" id="SSF47384">
    <property type="entry name" value="Homodimeric domain of signal transducing histidine kinase"/>
    <property type="match status" value="1"/>
</dbReference>
<dbReference type="PANTHER" id="PTHR43711">
    <property type="entry name" value="TWO-COMPONENT HISTIDINE KINASE"/>
    <property type="match status" value="1"/>
</dbReference>
<feature type="domain" description="PAC" evidence="7">
    <location>
        <begin position="35"/>
        <end position="87"/>
    </location>
</feature>
<evidence type="ECO:0000259" key="6">
    <source>
        <dbReference type="PROSITE" id="PS50109"/>
    </source>
</evidence>
<dbReference type="Pfam" id="PF13426">
    <property type="entry name" value="PAS_9"/>
    <property type="match status" value="1"/>
</dbReference>
<accession>A0A0P8CER2</accession>
<dbReference type="GO" id="GO:0000155">
    <property type="term" value="F:phosphorelay sensor kinase activity"/>
    <property type="evidence" value="ECO:0007669"/>
    <property type="project" value="InterPro"/>
</dbReference>
<keyword evidence="3" id="KW-0808">Transferase</keyword>
<dbReference type="Gene3D" id="3.30.565.10">
    <property type="entry name" value="Histidine kinase-like ATPase, C-terminal domain"/>
    <property type="match status" value="1"/>
</dbReference>
<comment type="caution">
    <text evidence="8">The sequence shown here is derived from an EMBL/GenBank/DDBJ whole genome shotgun (WGS) entry which is preliminary data.</text>
</comment>
<evidence type="ECO:0000313" key="8">
    <source>
        <dbReference type="EMBL" id="KPQ40896.1"/>
    </source>
</evidence>
<feature type="domain" description="Histidine kinase" evidence="6">
    <location>
        <begin position="104"/>
        <end position="240"/>
    </location>
</feature>
<dbReference type="AlphaFoldDB" id="A0A0P8CER2"/>
<dbReference type="Pfam" id="PF00512">
    <property type="entry name" value="HisKA"/>
    <property type="match status" value="1"/>
</dbReference>
<evidence type="ECO:0000256" key="5">
    <source>
        <dbReference type="ARBA" id="ARBA00023012"/>
    </source>
</evidence>
<proteinExistence type="predicted"/>
<protein>
    <recommendedName>
        <fullName evidence="2">histidine kinase</fullName>
        <ecNumber evidence="2">2.7.13.3</ecNumber>
    </recommendedName>
</protein>
<sequence>MATDPKDHIIFMNPAARSLTGWNIGDKPDKSGKPLKGEIELICRDGTKRLIEECRAPNMDEKGNIIGSVIIFRDITERRKIEEIHLENKLLMYANKLKSEFLAIMSHDIRTPLTSILGFSQLLKQKKTGELNAKQEHYVDNILSSGKFLLDLINDILDLSKIEAEKMELDIDQMCLEKSITEIFGILREQAEKHNITMINNIEPGLDFIRADERRFKQVLFNLLSNALKFSKEDGGVIKL</sequence>
<organism evidence="8 9">
    <name type="scientific">Candidatus Methanoperedens nitratireducens</name>
    <dbReference type="NCBI Taxonomy" id="1392998"/>
    <lineage>
        <taxon>Archaea</taxon>
        <taxon>Methanobacteriati</taxon>
        <taxon>Methanobacteriota</taxon>
        <taxon>Stenosarchaea group</taxon>
        <taxon>Methanomicrobia</taxon>
        <taxon>Methanosarcinales</taxon>
        <taxon>ANME-2 cluster</taxon>
        <taxon>Candidatus Methanoperedentaceae</taxon>
        <taxon>Candidatus Methanoperedens</taxon>
    </lineage>
</organism>
<dbReference type="CDD" id="cd00082">
    <property type="entry name" value="HisKA"/>
    <property type="match status" value="1"/>
</dbReference>
<dbReference type="SMART" id="SM00086">
    <property type="entry name" value="PAC"/>
    <property type="match status" value="1"/>
</dbReference>
<dbReference type="InterPro" id="IPR000014">
    <property type="entry name" value="PAS"/>
</dbReference>
<feature type="non-terminal residue" evidence="8">
    <location>
        <position position="240"/>
    </location>
</feature>
<dbReference type="EC" id="2.7.13.3" evidence="2"/>
<evidence type="ECO:0000259" key="7">
    <source>
        <dbReference type="PROSITE" id="PS50113"/>
    </source>
</evidence>
<evidence type="ECO:0000256" key="2">
    <source>
        <dbReference type="ARBA" id="ARBA00012438"/>
    </source>
</evidence>
<dbReference type="InterPro" id="IPR036890">
    <property type="entry name" value="HATPase_C_sf"/>
</dbReference>
<dbReference type="InterPro" id="IPR035965">
    <property type="entry name" value="PAS-like_dom_sf"/>
</dbReference>
<keyword evidence="5" id="KW-0902">Two-component regulatory system</keyword>
<comment type="catalytic activity">
    <reaction evidence="1">
        <text>ATP + protein L-histidine = ADP + protein N-phospho-L-histidine.</text>
        <dbReference type="EC" id="2.7.13.3"/>
    </reaction>
</comment>
<dbReference type="InterPro" id="IPR005467">
    <property type="entry name" value="His_kinase_dom"/>
</dbReference>
<dbReference type="InterPro" id="IPR001610">
    <property type="entry name" value="PAC"/>
</dbReference>
<dbReference type="SMART" id="SM00388">
    <property type="entry name" value="HisKA"/>
    <property type="match status" value="1"/>
</dbReference>
<dbReference type="Gene3D" id="1.10.287.130">
    <property type="match status" value="1"/>
</dbReference>
<dbReference type="SUPFAM" id="SSF55785">
    <property type="entry name" value="PYP-like sensor domain (PAS domain)"/>
    <property type="match status" value="1"/>
</dbReference>
<evidence type="ECO:0000256" key="4">
    <source>
        <dbReference type="ARBA" id="ARBA00022777"/>
    </source>
</evidence>
<dbReference type="PROSITE" id="PS50109">
    <property type="entry name" value="HIS_KIN"/>
    <property type="match status" value="1"/>
</dbReference>
<dbReference type="InterPro" id="IPR036097">
    <property type="entry name" value="HisK_dim/P_sf"/>
</dbReference>
<evidence type="ECO:0000313" key="9">
    <source>
        <dbReference type="Proteomes" id="UP000050360"/>
    </source>
</evidence>